<keyword evidence="8" id="KW-1185">Reference proteome</keyword>
<dbReference type="AlphaFoldDB" id="A0A852ZCV4"/>
<dbReference type="GO" id="GO:0005886">
    <property type="term" value="C:plasma membrane"/>
    <property type="evidence" value="ECO:0007669"/>
    <property type="project" value="UniProtKB-ARBA"/>
</dbReference>
<comment type="subcellular location">
    <subcellularLocation>
        <location evidence="1">Membrane</location>
        <topology evidence="1">Multi-pass membrane protein</topology>
    </subcellularLocation>
</comment>
<reference evidence="7 8" key="1">
    <citation type="submission" date="2020-07" db="EMBL/GenBank/DDBJ databases">
        <title>Sequencing the genomes of 1000 actinobacteria strains.</title>
        <authorList>
            <person name="Klenk H.-P."/>
        </authorList>
    </citation>
    <scope>NUCLEOTIDE SEQUENCE [LARGE SCALE GENOMIC DNA]</scope>
    <source>
        <strain evidence="7 8">DSM 18448</strain>
    </source>
</reference>
<feature type="transmembrane region" description="Helical" evidence="6">
    <location>
        <begin position="77"/>
        <end position="94"/>
    </location>
</feature>
<dbReference type="RefSeq" id="WP_179787310.1">
    <property type="nucleotide sequence ID" value="NZ_BAAARR010000008.1"/>
</dbReference>
<dbReference type="InterPro" id="IPR003339">
    <property type="entry name" value="ABC/ECF_trnsptr_transmembrane"/>
</dbReference>
<keyword evidence="3 6" id="KW-1133">Transmembrane helix</keyword>
<evidence type="ECO:0000256" key="5">
    <source>
        <dbReference type="SAM" id="MobiDB-lite"/>
    </source>
</evidence>
<dbReference type="PANTHER" id="PTHR33514">
    <property type="entry name" value="PROTEIN ABCI12, CHLOROPLASTIC"/>
    <property type="match status" value="1"/>
</dbReference>
<sequence length="227" mass="23752">MSASSAAGASASGLGLYQPGGSLLHRAPAGAKLAGLAVAAVGVLRITTVPNLALAFAVTLLAAGLARIPWRVGLAQLRPVLWFALPLLAFQWVTAGPHRAVLVVGQLLLMVTLAALVTLTTRVSAMLDAFEACLRPLRRVGVSPARVALVLALTVRCVPLVAQTFAETREAQRARGLERNPAALVVPLVIRLLKRADAIGEALAARGVDDDPDHPDDPDDTADRPRR</sequence>
<feature type="transmembrane region" description="Helical" evidence="6">
    <location>
        <begin position="36"/>
        <end position="65"/>
    </location>
</feature>
<evidence type="ECO:0000256" key="1">
    <source>
        <dbReference type="ARBA" id="ARBA00004141"/>
    </source>
</evidence>
<dbReference type="CDD" id="cd16914">
    <property type="entry name" value="EcfT"/>
    <property type="match status" value="1"/>
</dbReference>
<evidence type="ECO:0000313" key="8">
    <source>
        <dbReference type="Proteomes" id="UP000579605"/>
    </source>
</evidence>
<evidence type="ECO:0000256" key="4">
    <source>
        <dbReference type="ARBA" id="ARBA00023136"/>
    </source>
</evidence>
<organism evidence="7 8">
    <name type="scientific">Actinopolymorpha rutila</name>
    <dbReference type="NCBI Taxonomy" id="446787"/>
    <lineage>
        <taxon>Bacteria</taxon>
        <taxon>Bacillati</taxon>
        <taxon>Actinomycetota</taxon>
        <taxon>Actinomycetes</taxon>
        <taxon>Propionibacteriales</taxon>
        <taxon>Actinopolymorphaceae</taxon>
        <taxon>Actinopolymorpha</taxon>
    </lineage>
</organism>
<evidence type="ECO:0000256" key="2">
    <source>
        <dbReference type="ARBA" id="ARBA00022692"/>
    </source>
</evidence>
<feature type="compositionally biased region" description="Acidic residues" evidence="5">
    <location>
        <begin position="210"/>
        <end position="220"/>
    </location>
</feature>
<dbReference type="Proteomes" id="UP000579605">
    <property type="component" value="Unassembled WGS sequence"/>
</dbReference>
<name>A0A852ZCV4_9ACTN</name>
<accession>A0A852ZCV4</accession>
<gene>
    <name evidence="7" type="ORF">F4554_002250</name>
</gene>
<proteinExistence type="predicted"/>
<feature type="transmembrane region" description="Helical" evidence="6">
    <location>
        <begin position="100"/>
        <end position="119"/>
    </location>
</feature>
<keyword evidence="2 6" id="KW-0812">Transmembrane</keyword>
<comment type="caution">
    <text evidence="7">The sequence shown here is derived from an EMBL/GenBank/DDBJ whole genome shotgun (WGS) entry which is preliminary data.</text>
</comment>
<dbReference type="PANTHER" id="PTHR33514:SF13">
    <property type="entry name" value="PROTEIN ABCI12, CHLOROPLASTIC"/>
    <property type="match status" value="1"/>
</dbReference>
<feature type="region of interest" description="Disordered" evidence="5">
    <location>
        <begin position="204"/>
        <end position="227"/>
    </location>
</feature>
<evidence type="ECO:0000313" key="7">
    <source>
        <dbReference type="EMBL" id="NYH89612.1"/>
    </source>
</evidence>
<evidence type="ECO:0000256" key="3">
    <source>
        <dbReference type="ARBA" id="ARBA00022989"/>
    </source>
</evidence>
<dbReference type="Pfam" id="PF02361">
    <property type="entry name" value="CbiQ"/>
    <property type="match status" value="1"/>
</dbReference>
<dbReference type="EMBL" id="JACBZH010000001">
    <property type="protein sequence ID" value="NYH89612.1"/>
    <property type="molecule type" value="Genomic_DNA"/>
</dbReference>
<protein>
    <submittedName>
        <fullName evidence="7">Biotin transport system permease protein</fullName>
    </submittedName>
</protein>
<evidence type="ECO:0000256" key="6">
    <source>
        <dbReference type="SAM" id="Phobius"/>
    </source>
</evidence>
<keyword evidence="4 6" id="KW-0472">Membrane</keyword>